<reference evidence="1 2" key="1">
    <citation type="submission" date="2010-03" db="EMBL/GenBank/DDBJ databases">
        <title>The Genome Sequence of Cyanophage S-SSM4.</title>
        <authorList>
            <consortium name="The Broad Institute Genome Sequencing Platform"/>
            <person name="Henn M.R."/>
            <person name="Sullivan M.S."/>
            <person name="Osburne M.S."/>
            <person name="Levin J."/>
            <person name="Malboeuf C."/>
            <person name="Casali M."/>
            <person name="Russ C."/>
            <person name="Lennon N."/>
            <person name="Erlich R."/>
            <person name="Young S.K."/>
            <person name="Koehrsen M."/>
            <person name="Yandava C."/>
            <person name="Zeng Q."/>
            <person name="Alvarado L."/>
            <person name="Anderson S."/>
            <person name="Berlin A."/>
            <person name="Borenstein D."/>
            <person name="Chen Z."/>
            <person name="Engels R."/>
            <person name="Freedman E."/>
            <person name="Gellesch M."/>
            <person name="Goldberg J."/>
            <person name="Green L."/>
            <person name="Griggs A."/>
            <person name="Gujja S."/>
            <person name="Heiman D."/>
            <person name="Hepburn T."/>
            <person name="Howarth C."/>
            <person name="Jen D."/>
            <person name="Larson L."/>
            <person name="Lewis B."/>
            <person name="Mehta T."/>
            <person name="Park D."/>
            <person name="Pearson M."/>
            <person name="Roberts A."/>
            <person name="Ryan E."/>
            <person name="Saif S."/>
            <person name="Shea T."/>
            <person name="Shenoy N."/>
            <person name="Sisk P."/>
            <person name="Stolte C."/>
            <person name="Sykes S."/>
            <person name="Walk T."/>
            <person name="White J."/>
            <person name="Yu Q."/>
            <person name="Coleman M.L."/>
            <person name="Huang K.H."/>
            <person name="Weigele P.R."/>
            <person name="DeFrancesco A.S."/>
            <person name="Kern S.E."/>
            <person name="Thompson L.R."/>
            <person name="Fu R."/>
            <person name="Hombeck B."/>
            <person name="Chisholm S.W."/>
            <person name="Haas B."/>
            <person name="Nusbaum C."/>
            <person name="Galagan J."/>
            <person name="Birren B."/>
        </authorList>
    </citation>
    <scope>NUCLEOTIDE SEQUENCE [LARGE SCALE GENOMIC DNA]</scope>
    <source>
        <strain evidence="1 2">S-SSM4</strain>
    </source>
</reference>
<dbReference type="OrthoDB" id="7640at10239"/>
<accession>M1U2N3</accession>
<dbReference type="Pfam" id="PF19782">
    <property type="entry name" value="DUF6267"/>
    <property type="match status" value="1"/>
</dbReference>
<dbReference type="Proteomes" id="UP000203282">
    <property type="component" value="Segment"/>
</dbReference>
<keyword evidence="2" id="KW-1185">Reference proteome</keyword>
<organism evidence="1 2">
    <name type="scientific">Synechococcus phage S-SSM4</name>
    <dbReference type="NCBI Taxonomy" id="536466"/>
    <lineage>
        <taxon>Viruses</taxon>
        <taxon>Duplodnaviria</taxon>
        <taxon>Heunggongvirae</taxon>
        <taxon>Uroviricota</taxon>
        <taxon>Caudoviricetes</taxon>
        <taxon>Pantevenvirales</taxon>
        <taxon>Kyanoviridae</taxon>
        <taxon>Greenvirus</taxon>
        <taxon>Greenvirus ssm4</taxon>
    </lineage>
</organism>
<dbReference type="EMBL" id="HQ316583">
    <property type="protein sequence ID" value="AGG54208.1"/>
    <property type="molecule type" value="Genomic_DNA"/>
</dbReference>
<evidence type="ECO:0000313" key="1">
    <source>
        <dbReference type="EMBL" id="AGG54208.1"/>
    </source>
</evidence>
<sequence>MPNKHLEHPEDNLFNGVDPHEVLDSLITFESVSTKWDGAPAIVFGHNEGKWFVGTKSVFNKKKVKINYSPADIARNHNGPVAQLLTACFYALPRVHGIYQGDFIGFGGRDIYKANTLQYKFPSVVKEDVIVAPHTKYTEISPDAVASPCEYVTLTGTHQTNKTYKFLRNQARLTVPKRAKVLAQAAKLLIPFCKFPENGAIYKQHVNKFVRNGVLPRASVVYDALPDKYKCEVNVMTFRLYNIILKLKDILLSAASADEDVECYLRGVPSSHEGFVLHGKHSVKLVNRLEFSQANFNLNKNWTNEKV</sequence>
<proteinExistence type="predicted"/>
<protein>
    <submittedName>
        <fullName evidence="1">Uncharacterized protein</fullName>
    </submittedName>
</protein>
<evidence type="ECO:0000313" key="2">
    <source>
        <dbReference type="Proteomes" id="UP000203282"/>
    </source>
</evidence>
<dbReference type="RefSeq" id="YP_007677333.1">
    <property type="nucleotide sequence ID" value="NC_020875.1"/>
</dbReference>
<dbReference type="InterPro" id="IPR046234">
    <property type="entry name" value="DUF6267"/>
</dbReference>
<dbReference type="GeneID" id="15013566"/>
<name>M1U2N3_9CAUD</name>
<gene>
    <name evidence="1" type="ORF">CYXG_00144</name>
</gene>
<dbReference type="KEGG" id="vg:15013566"/>